<name>A0A0H5C1U2_CYBJN</name>
<evidence type="ECO:0000256" key="1">
    <source>
        <dbReference type="SAM" id="MobiDB-lite"/>
    </source>
</evidence>
<dbReference type="EMBL" id="CDQK01000002">
    <property type="protein sequence ID" value="CEP21728.1"/>
    <property type="molecule type" value="Genomic_DNA"/>
</dbReference>
<reference evidence="3" key="1">
    <citation type="journal article" date="2015" name="J. Biotechnol.">
        <title>The structure of the Cyberlindnera jadinii genome and its relation to Candida utilis analyzed by the occurrence of single nucleotide polymorphisms.</title>
        <authorList>
            <person name="Rupp O."/>
            <person name="Brinkrolf K."/>
            <person name="Buerth C."/>
            <person name="Kunigo M."/>
            <person name="Schneider J."/>
            <person name="Jaenicke S."/>
            <person name="Goesmann A."/>
            <person name="Puehler A."/>
            <person name="Jaeger K.-E."/>
            <person name="Ernst J.F."/>
        </authorList>
    </citation>
    <scope>NUCLEOTIDE SEQUENCE [LARGE SCALE GENOMIC DNA]</scope>
    <source>
        <strain evidence="3">ATCC 18201 / CBS 1600 / BCRC 20928 / JCM 3617 / NBRC 0987 / NRRL Y-1542</strain>
    </source>
</reference>
<evidence type="ECO:0000313" key="2">
    <source>
        <dbReference type="EMBL" id="CEP21728.1"/>
    </source>
</evidence>
<dbReference type="Proteomes" id="UP000038830">
    <property type="component" value="Unassembled WGS sequence"/>
</dbReference>
<gene>
    <name evidence="2" type="ORF">BN1211_1922</name>
</gene>
<protein>
    <submittedName>
        <fullName evidence="2">Uncharacterized protein</fullName>
    </submittedName>
</protein>
<accession>A0A0H5C1U2</accession>
<evidence type="ECO:0000313" key="3">
    <source>
        <dbReference type="Proteomes" id="UP000038830"/>
    </source>
</evidence>
<sequence length="108" mass="12267">MKNEKNDIIVTNHSVEDDDHELGHGMDAVISTVMSPRGELIEVKLGDVDEAMDYVHDLEELTEWDDAYERKLLWKIDLFILPILGGIDVLSIDGQDHQLVCFHHGAQD</sequence>
<feature type="region of interest" description="Disordered" evidence="1">
    <location>
        <begin position="1"/>
        <end position="21"/>
    </location>
</feature>
<organism evidence="2 3">
    <name type="scientific">Cyberlindnera jadinii (strain ATCC 18201 / CBS 1600 / BCRC 20928 / JCM 3617 / NBRC 0987 / NRRL Y-1542)</name>
    <name type="common">Torula yeast</name>
    <name type="synonym">Candida utilis</name>
    <dbReference type="NCBI Taxonomy" id="983966"/>
    <lineage>
        <taxon>Eukaryota</taxon>
        <taxon>Fungi</taxon>
        <taxon>Dikarya</taxon>
        <taxon>Ascomycota</taxon>
        <taxon>Saccharomycotina</taxon>
        <taxon>Saccharomycetes</taxon>
        <taxon>Phaffomycetales</taxon>
        <taxon>Phaffomycetaceae</taxon>
        <taxon>Cyberlindnera</taxon>
    </lineage>
</organism>
<proteinExistence type="predicted"/>
<dbReference type="AlphaFoldDB" id="A0A0H5C1U2"/>